<keyword evidence="2" id="KW-1003">Cell membrane</keyword>
<evidence type="ECO:0000256" key="3">
    <source>
        <dbReference type="ARBA" id="ARBA00022692"/>
    </source>
</evidence>
<feature type="transmembrane region" description="Helical" evidence="7">
    <location>
        <begin position="56"/>
        <end position="80"/>
    </location>
</feature>
<feature type="transmembrane region" description="Helical" evidence="7">
    <location>
        <begin position="253"/>
        <end position="272"/>
    </location>
</feature>
<evidence type="ECO:0000256" key="7">
    <source>
        <dbReference type="SAM" id="Phobius"/>
    </source>
</evidence>
<proteinExistence type="predicted"/>
<dbReference type="AlphaFoldDB" id="A0A663A5X0"/>
<feature type="transmembrane region" description="Helical" evidence="7">
    <location>
        <begin position="278"/>
        <end position="299"/>
    </location>
</feature>
<name>A0A663A5X0_HALS9</name>
<feature type="transmembrane region" description="Helical" evidence="7">
    <location>
        <begin position="117"/>
        <end position="141"/>
    </location>
</feature>
<evidence type="ECO:0000313" key="8">
    <source>
        <dbReference type="EMBL" id="TYO70379.1"/>
    </source>
</evidence>
<keyword evidence="4 7" id="KW-1133">Transmembrane helix</keyword>
<comment type="subcellular location">
    <subcellularLocation>
        <location evidence="1">Cell membrane</location>
        <topology evidence="1">Multi-pass membrane protein</topology>
    </subcellularLocation>
</comment>
<feature type="transmembrane region" description="Helical" evidence="7">
    <location>
        <begin position="153"/>
        <end position="174"/>
    </location>
</feature>
<sequence length="321" mass="34061">MSKRNSIEEEKDETESPDETVCEGASDPLDAQLDDALERVAHGATVSIPAILFEKFVTFGLTAVLTNGFVASAYGLYALARRFQRVPSSLAGGFMSGFPRYIPTADTRAERDAMITFGSVLLVSISVLFGTSLTLAAPTLAALTDEGPQFVRFLELCGIGLPALVWLSTTGSLLRSFEEVGALNLSMRVVSPLAQLGVAAVGVVVFDSLVAVLIGTIAVNAILGVGFACWLGVKHDVRPRLLGDQGRETAVQFLRYTIPLFFTGFAYTTQQLGFYPLIAWFLSGTAVMSELTSGAVAAVQSASNSSVKQRSSASVQGSRMP</sequence>
<evidence type="ECO:0000256" key="6">
    <source>
        <dbReference type="SAM" id="MobiDB-lite"/>
    </source>
</evidence>
<reference evidence="8 9" key="1">
    <citation type="submission" date="2019-07" db="EMBL/GenBank/DDBJ databases">
        <title>Genomic Encyclopedia of Archaeal and Bacterial Type Strains, Phase II (KMG-II): from individual species to whole genera.</title>
        <authorList>
            <person name="Goeker M."/>
        </authorList>
    </citation>
    <scope>NUCLEOTIDE SEQUENCE [LARGE SCALE GENOMIC DNA]</scope>
    <source>
        <strain evidence="8 9">DSM 3754</strain>
    </source>
</reference>
<evidence type="ECO:0000256" key="1">
    <source>
        <dbReference type="ARBA" id="ARBA00004651"/>
    </source>
</evidence>
<accession>A0A663A5X0</accession>
<feature type="transmembrane region" description="Helical" evidence="7">
    <location>
        <begin position="212"/>
        <end position="233"/>
    </location>
</feature>
<feature type="transmembrane region" description="Helical" evidence="7">
    <location>
        <begin position="186"/>
        <end position="206"/>
    </location>
</feature>
<dbReference type="InterPro" id="IPR050833">
    <property type="entry name" value="Poly_Biosynth_Transport"/>
</dbReference>
<evidence type="ECO:0000313" key="9">
    <source>
        <dbReference type="Proteomes" id="UP000323075"/>
    </source>
</evidence>
<dbReference type="Proteomes" id="UP000323075">
    <property type="component" value="Unassembled WGS sequence"/>
</dbReference>
<keyword evidence="3 7" id="KW-0812">Transmembrane</keyword>
<dbReference type="EMBL" id="VRYN01000033">
    <property type="protein sequence ID" value="TYO70379.1"/>
    <property type="molecule type" value="Genomic_DNA"/>
</dbReference>
<protein>
    <submittedName>
        <fullName evidence="8">Uncharacterized protein</fullName>
    </submittedName>
</protein>
<dbReference type="PANTHER" id="PTHR30250">
    <property type="entry name" value="PST FAMILY PREDICTED COLANIC ACID TRANSPORTER"/>
    <property type="match status" value="1"/>
</dbReference>
<dbReference type="PANTHER" id="PTHR30250:SF27">
    <property type="entry name" value="POLYSACCHARIDE BIOSYNTHESIS PROTEIN"/>
    <property type="match status" value="1"/>
</dbReference>
<feature type="compositionally biased region" description="Acidic residues" evidence="6">
    <location>
        <begin position="9"/>
        <end position="21"/>
    </location>
</feature>
<gene>
    <name evidence="8" type="ORF">APQ99_02471</name>
</gene>
<evidence type="ECO:0000256" key="2">
    <source>
        <dbReference type="ARBA" id="ARBA00022475"/>
    </source>
</evidence>
<evidence type="ECO:0000256" key="4">
    <source>
        <dbReference type="ARBA" id="ARBA00022989"/>
    </source>
</evidence>
<dbReference type="GO" id="GO:0005886">
    <property type="term" value="C:plasma membrane"/>
    <property type="evidence" value="ECO:0007669"/>
    <property type="project" value="UniProtKB-SubCell"/>
</dbReference>
<keyword evidence="5 7" id="KW-0472">Membrane</keyword>
<comment type="caution">
    <text evidence="8">The sequence shown here is derived from an EMBL/GenBank/DDBJ whole genome shotgun (WGS) entry which is preliminary data.</text>
</comment>
<feature type="region of interest" description="Disordered" evidence="6">
    <location>
        <begin position="1"/>
        <end position="25"/>
    </location>
</feature>
<organism evidence="8 9">
    <name type="scientific">Halobacterium salinarum (strain ATCC 33171 / DSM 3754 / JCM 8978 / NBRC 102687 / NCIMB 764 / 91-R6)</name>
    <dbReference type="NCBI Taxonomy" id="2597657"/>
    <lineage>
        <taxon>Archaea</taxon>
        <taxon>Methanobacteriati</taxon>
        <taxon>Methanobacteriota</taxon>
        <taxon>Stenosarchaea group</taxon>
        <taxon>Halobacteria</taxon>
        <taxon>Halobacteriales</taxon>
        <taxon>Halobacteriaceae</taxon>
        <taxon>Halobacterium</taxon>
    </lineage>
</organism>
<evidence type="ECO:0000256" key="5">
    <source>
        <dbReference type="ARBA" id="ARBA00023136"/>
    </source>
</evidence>